<gene>
    <name evidence="4" type="ORF">CKO13_06725</name>
</gene>
<feature type="region of interest" description="Disordered" evidence="1">
    <location>
        <begin position="160"/>
        <end position="211"/>
    </location>
</feature>
<accession>A0ABS1E4N9</accession>
<feature type="domain" description="DUF3427" evidence="2">
    <location>
        <begin position="4"/>
        <end position="137"/>
    </location>
</feature>
<feature type="domain" description="Protein NO VEIN C-terminal" evidence="3">
    <location>
        <begin position="225"/>
        <end position="311"/>
    </location>
</feature>
<evidence type="ECO:0000313" key="5">
    <source>
        <dbReference type="Proteomes" id="UP000738126"/>
    </source>
</evidence>
<evidence type="ECO:0000256" key="1">
    <source>
        <dbReference type="SAM" id="MobiDB-lite"/>
    </source>
</evidence>
<dbReference type="EMBL" id="NRSH01000062">
    <property type="protein sequence ID" value="MBK1726720.1"/>
    <property type="molecule type" value="Genomic_DNA"/>
</dbReference>
<keyword evidence="5" id="KW-1185">Reference proteome</keyword>
<reference evidence="4 5" key="1">
    <citation type="journal article" date="2020" name="Microorganisms">
        <title>Osmotic Adaptation and Compatible Solute Biosynthesis of Phototrophic Bacteria as Revealed from Genome Analyses.</title>
        <authorList>
            <person name="Imhoff J.F."/>
            <person name="Rahn T."/>
            <person name="Kunzel S."/>
            <person name="Keller A."/>
            <person name="Neulinger S.C."/>
        </authorList>
    </citation>
    <scope>NUCLEOTIDE SEQUENCE [LARGE SCALE GENOMIC DNA]</scope>
    <source>
        <strain evidence="4 5">DSM 15116</strain>
    </source>
</reference>
<dbReference type="Pfam" id="PF11907">
    <property type="entry name" value="DUF3427"/>
    <property type="match status" value="1"/>
</dbReference>
<dbReference type="Pfam" id="PF13020">
    <property type="entry name" value="NOV_C"/>
    <property type="match status" value="1"/>
</dbReference>
<sequence>MPELKLYAHYDRRSVHSIFSPYTNFTPQAGTWGLQGIIAIPDRPGDFVFFVTFGQAQGDHVFDEGITRDGVLTWQSQPQQTLKSDVIRKLIAHDETKNTIHLFLRTSERRSYTYLGRLKYLSHDASREKPVYFQWQLLDWDLDQVPLTEMGLELSDPDQLVGESDAEKSTDSPPTPKGLTETAPPAAQKSRAGLEKSKFRTRKKPDYAAQDARNRRLGYEAEIAVLAKEQQNLLEAGRHDLAERVRHVAAIEGDGAGYDILSWTIDGEPRYIEVKATRGGIDSEFYMSRNEAAFSAQNSSHYHLIRVFDFDPNTHDGHYFELSGDINEKSTLEPLEYRVRVGQKYE</sequence>
<dbReference type="InterPro" id="IPR021835">
    <property type="entry name" value="DUF3427"/>
</dbReference>
<proteinExistence type="predicted"/>
<protein>
    <recommendedName>
        <fullName evidence="6">Protein NO VEIN C-terminal domain-containing protein</fullName>
    </recommendedName>
</protein>
<evidence type="ECO:0000259" key="2">
    <source>
        <dbReference type="Pfam" id="PF11907"/>
    </source>
</evidence>
<evidence type="ECO:0000313" key="4">
    <source>
        <dbReference type="EMBL" id="MBK1726720.1"/>
    </source>
</evidence>
<organism evidence="4 5">
    <name type="scientific">Halorhodospira neutriphila</name>
    <dbReference type="NCBI Taxonomy" id="168379"/>
    <lineage>
        <taxon>Bacteria</taxon>
        <taxon>Pseudomonadati</taxon>
        <taxon>Pseudomonadota</taxon>
        <taxon>Gammaproteobacteria</taxon>
        <taxon>Chromatiales</taxon>
        <taxon>Ectothiorhodospiraceae</taxon>
        <taxon>Halorhodospira</taxon>
    </lineage>
</organism>
<dbReference type="InterPro" id="IPR024975">
    <property type="entry name" value="NOV_C"/>
</dbReference>
<evidence type="ECO:0000259" key="3">
    <source>
        <dbReference type="Pfam" id="PF13020"/>
    </source>
</evidence>
<comment type="caution">
    <text evidence="4">The sequence shown here is derived from an EMBL/GenBank/DDBJ whole genome shotgun (WGS) entry which is preliminary data.</text>
</comment>
<dbReference type="Proteomes" id="UP000738126">
    <property type="component" value="Unassembled WGS sequence"/>
</dbReference>
<name>A0ABS1E4N9_9GAMM</name>
<dbReference type="RefSeq" id="WP_200258331.1">
    <property type="nucleotide sequence ID" value="NZ_NRSH01000062.1"/>
</dbReference>
<evidence type="ECO:0008006" key="6">
    <source>
        <dbReference type="Google" id="ProtNLM"/>
    </source>
</evidence>